<feature type="compositionally biased region" description="Basic and acidic residues" evidence="6">
    <location>
        <begin position="171"/>
        <end position="259"/>
    </location>
</feature>
<name>A0A0J9XEQ2_GEOCN</name>
<sequence length="678" mass="76375">MSYQREGYNSYGGGYGNFNEEGERWGAPPQGPPPGGDPYGPPSGPPPGVRIGEGDMGRNRGMNQPPENDYPRSSYHSRSGSGARDDRSGYIREESYGGRTGDSYGGRREESYENRREESYGGRREESYENRREDNYGGRREESYENRREDSYGGRRNDDYNSPPHKNTSYSREDNEYSGREENKYGREENKYGREENSYRREEKYGREESKYGREENVYDREENEYRREENSYGREENSYGREESKYGREESSYGREESSYENEYGKHHKNKHQGSPKRDDEYNDTPTSGYNRPYNNGAAQSAYGGSLEDENGPESQYGRPNTNNRPDQYSNNSGYGGNNGNNNAGNGGNIPYGGSESHFTAPPNKPQSFGVEGYQFQYSACTGRRKALLIGINYIGSKHALKGCINDVKNIKQFLLQRGYKEEDMVILTDDLAPESQPTRANMLRGMQWLIKEAKPDDSYFFHYSGHGGLTEDLNGDEESGFDDVIYPLDFEQAGSIIDDDIHDIIVRPLPQGARLTALFDCCNSGTALDLPYFYSTKGLLKEPNLLKEASAGLLSAYKSYTSGDIDGVVSQVTNLFNRVSIGKDGYEAAKKTKTSPSDVIMFSGCKDDQTSADTFADGQATGAMSHAFVKIMTQTPNQSYLTLLQNLRKLLEEGNYSQKPQLSSSHPIDVNLKFIF</sequence>
<dbReference type="InterPro" id="IPR050452">
    <property type="entry name" value="Metacaspase"/>
</dbReference>
<keyword evidence="3" id="KW-0053">Apoptosis</keyword>
<dbReference type="PANTHER" id="PTHR48104">
    <property type="entry name" value="METACASPASE-4"/>
    <property type="match status" value="1"/>
</dbReference>
<protein>
    <recommendedName>
        <fullName evidence="2">Metacaspase-1</fullName>
    </recommendedName>
</protein>
<dbReference type="GO" id="GO:0004197">
    <property type="term" value="F:cysteine-type endopeptidase activity"/>
    <property type="evidence" value="ECO:0007669"/>
    <property type="project" value="InterPro"/>
</dbReference>
<dbReference type="Pfam" id="PF00656">
    <property type="entry name" value="Peptidase_C14"/>
    <property type="match status" value="1"/>
</dbReference>
<feature type="compositionally biased region" description="Polar residues" evidence="6">
    <location>
        <begin position="319"/>
        <end position="329"/>
    </location>
</feature>
<keyword evidence="4" id="KW-0788">Thiol protease</keyword>
<evidence type="ECO:0000256" key="3">
    <source>
        <dbReference type="ARBA" id="ARBA00022703"/>
    </source>
</evidence>
<keyword evidence="9" id="KW-1185">Reference proteome</keyword>
<evidence type="ECO:0000259" key="7">
    <source>
        <dbReference type="Pfam" id="PF00656"/>
    </source>
</evidence>
<dbReference type="EMBL" id="CCBN010000012">
    <property type="protein sequence ID" value="CDO55717.1"/>
    <property type="molecule type" value="Genomic_DNA"/>
</dbReference>
<dbReference type="SUPFAM" id="SSF52129">
    <property type="entry name" value="Caspase-like"/>
    <property type="match status" value="1"/>
</dbReference>
<reference evidence="8" key="1">
    <citation type="submission" date="2014-03" db="EMBL/GenBank/DDBJ databases">
        <authorList>
            <person name="Casaregola S."/>
        </authorList>
    </citation>
    <scope>NUCLEOTIDE SEQUENCE [LARGE SCALE GENOMIC DNA]</scope>
    <source>
        <strain evidence="8">CLIB 918</strain>
    </source>
</reference>
<keyword evidence="4" id="KW-0378">Hydrolase</keyword>
<feature type="compositionally biased region" description="Basic residues" evidence="6">
    <location>
        <begin position="267"/>
        <end position="276"/>
    </location>
</feature>
<gene>
    <name evidence="8" type="ORF">BN980_GECA12s01346g</name>
</gene>
<feature type="compositionally biased region" description="Polar residues" evidence="6">
    <location>
        <begin position="285"/>
        <end position="300"/>
    </location>
</feature>
<organism evidence="8 9">
    <name type="scientific">Geotrichum candidum</name>
    <name type="common">Oospora lactis</name>
    <name type="synonym">Dipodascus geotrichum</name>
    <dbReference type="NCBI Taxonomy" id="1173061"/>
    <lineage>
        <taxon>Eukaryota</taxon>
        <taxon>Fungi</taxon>
        <taxon>Dikarya</taxon>
        <taxon>Ascomycota</taxon>
        <taxon>Saccharomycotina</taxon>
        <taxon>Dipodascomycetes</taxon>
        <taxon>Dipodascales</taxon>
        <taxon>Dipodascaceae</taxon>
        <taxon>Geotrichum</taxon>
    </lineage>
</organism>
<dbReference type="GO" id="GO:0005737">
    <property type="term" value="C:cytoplasm"/>
    <property type="evidence" value="ECO:0007669"/>
    <property type="project" value="TreeGrafter"/>
</dbReference>
<dbReference type="AlphaFoldDB" id="A0A0J9XEQ2"/>
<comment type="caution">
    <text evidence="8">The sequence shown here is derived from an EMBL/GenBank/DDBJ whole genome shotgun (WGS) entry which is preliminary data.</text>
</comment>
<evidence type="ECO:0000313" key="8">
    <source>
        <dbReference type="EMBL" id="CDO55717.1"/>
    </source>
</evidence>
<evidence type="ECO:0000256" key="6">
    <source>
        <dbReference type="SAM" id="MobiDB-lite"/>
    </source>
</evidence>
<evidence type="ECO:0000256" key="4">
    <source>
        <dbReference type="ARBA" id="ARBA00022807"/>
    </source>
</evidence>
<dbReference type="Gene3D" id="3.40.50.12660">
    <property type="match status" value="1"/>
</dbReference>
<feature type="compositionally biased region" description="Basic and acidic residues" evidence="6">
    <location>
        <begin position="83"/>
        <end position="96"/>
    </location>
</feature>
<dbReference type="PANTHER" id="PTHR48104:SF30">
    <property type="entry name" value="METACASPASE-1"/>
    <property type="match status" value="1"/>
</dbReference>
<accession>A0A0J9XEQ2</accession>
<evidence type="ECO:0000256" key="2">
    <source>
        <dbReference type="ARBA" id="ARBA00016994"/>
    </source>
</evidence>
<dbReference type="InterPro" id="IPR011600">
    <property type="entry name" value="Pept_C14_caspase"/>
</dbReference>
<dbReference type="GO" id="GO:0006508">
    <property type="term" value="P:proteolysis"/>
    <property type="evidence" value="ECO:0007669"/>
    <property type="project" value="UniProtKB-KW"/>
</dbReference>
<dbReference type="Proteomes" id="UP000242525">
    <property type="component" value="Unassembled WGS sequence"/>
</dbReference>
<evidence type="ECO:0000313" key="9">
    <source>
        <dbReference type="Proteomes" id="UP000242525"/>
    </source>
</evidence>
<evidence type="ECO:0000256" key="5">
    <source>
        <dbReference type="ARBA" id="ARBA00023145"/>
    </source>
</evidence>
<feature type="compositionally biased region" description="Basic and acidic residues" evidence="6">
    <location>
        <begin position="105"/>
        <end position="159"/>
    </location>
</feature>
<feature type="region of interest" description="Disordered" evidence="6">
    <location>
        <begin position="1"/>
        <end position="367"/>
    </location>
</feature>
<dbReference type="GO" id="GO:0006915">
    <property type="term" value="P:apoptotic process"/>
    <property type="evidence" value="ECO:0007669"/>
    <property type="project" value="UniProtKB-KW"/>
</dbReference>
<feature type="compositionally biased region" description="Pro residues" evidence="6">
    <location>
        <begin position="29"/>
        <end position="48"/>
    </location>
</feature>
<proteinExistence type="inferred from homology"/>
<keyword evidence="5" id="KW-0865">Zymogen</keyword>
<dbReference type="OrthoDB" id="3223806at2759"/>
<keyword evidence="8" id="KW-0645">Protease</keyword>
<evidence type="ECO:0000256" key="1">
    <source>
        <dbReference type="ARBA" id="ARBA00009005"/>
    </source>
</evidence>
<feature type="domain" description="Peptidase C14 caspase" evidence="7">
    <location>
        <begin position="385"/>
        <end position="669"/>
    </location>
</feature>
<dbReference type="InterPro" id="IPR029030">
    <property type="entry name" value="Caspase-like_dom_sf"/>
</dbReference>
<feature type="compositionally biased region" description="Gly residues" evidence="6">
    <location>
        <begin position="335"/>
        <end position="352"/>
    </location>
</feature>
<comment type="similarity">
    <text evidence="1">Belongs to the peptidase C14B family.</text>
</comment>